<organism evidence="1 2">
    <name type="scientific">Martelella mediterranea</name>
    <dbReference type="NCBI Taxonomy" id="293089"/>
    <lineage>
        <taxon>Bacteria</taxon>
        <taxon>Pseudomonadati</taxon>
        <taxon>Pseudomonadota</taxon>
        <taxon>Alphaproteobacteria</taxon>
        <taxon>Hyphomicrobiales</taxon>
        <taxon>Aurantimonadaceae</taxon>
        <taxon>Martelella</taxon>
    </lineage>
</organism>
<proteinExistence type="predicted"/>
<accession>A0A4R3NZE9</accession>
<dbReference type="AlphaFoldDB" id="A0A4R3NZE9"/>
<dbReference type="EMBL" id="SMAR01000008">
    <property type="protein sequence ID" value="TCT40980.1"/>
    <property type="molecule type" value="Genomic_DNA"/>
</dbReference>
<dbReference type="Proteomes" id="UP000295097">
    <property type="component" value="Unassembled WGS sequence"/>
</dbReference>
<reference evidence="1 2" key="1">
    <citation type="submission" date="2019-03" db="EMBL/GenBank/DDBJ databases">
        <title>Freshwater and sediment microbial communities from various areas in North America, analyzing microbe dynamics in response to fracking.</title>
        <authorList>
            <person name="Lamendella R."/>
        </authorList>
    </citation>
    <scope>NUCLEOTIDE SEQUENCE [LARGE SCALE GENOMIC DNA]</scope>
    <source>
        <strain evidence="1 2">175.2</strain>
    </source>
</reference>
<keyword evidence="2" id="KW-1185">Reference proteome</keyword>
<name>A0A4R3NZE9_9HYPH</name>
<sequence>MASDEFDFYEVTEGASALYDVLSDLEAQSDKFAASLTGAMKDAALSGKSLQNVLNDLGRRLSEIALNAALNPLEKAISGQISAFSEQMISVFAHSKGGVPGRVTPFASGGVVSSPTYFPMSGGLGLMGEAGSEAILPLKRGADGRLGVAASGAGGGPQIVFNVNAQDVASFQRSEGQITAMLARAVRSGQRNI</sequence>
<evidence type="ECO:0000313" key="2">
    <source>
        <dbReference type="Proteomes" id="UP000295097"/>
    </source>
</evidence>
<protein>
    <submittedName>
        <fullName evidence="1">Lambda family phage tail tape measure protein</fullName>
    </submittedName>
</protein>
<evidence type="ECO:0000313" key="1">
    <source>
        <dbReference type="EMBL" id="TCT40980.1"/>
    </source>
</evidence>
<dbReference type="OrthoDB" id="8448547at2"/>
<gene>
    <name evidence="1" type="ORF">EDC90_1008120</name>
</gene>
<dbReference type="RefSeq" id="WP_132310241.1">
    <property type="nucleotide sequence ID" value="NZ_SMAR01000008.1"/>
</dbReference>
<comment type="caution">
    <text evidence="1">The sequence shown here is derived from an EMBL/GenBank/DDBJ whole genome shotgun (WGS) entry which is preliminary data.</text>
</comment>